<keyword evidence="6" id="KW-0256">Endoplasmic reticulum</keyword>
<keyword evidence="11" id="KW-0443">Lipid metabolism</keyword>
<keyword evidence="7" id="KW-0492">Microsome</keyword>
<evidence type="ECO:0000256" key="9">
    <source>
        <dbReference type="ARBA" id="ARBA00022989"/>
    </source>
</evidence>
<evidence type="ECO:0000256" key="2">
    <source>
        <dbReference type="ARBA" id="ARBA00004524"/>
    </source>
</evidence>
<keyword evidence="8" id="KW-0521">NADP</keyword>
<dbReference type="PROSITE" id="PS50244">
    <property type="entry name" value="S5A_REDUCTASE"/>
    <property type="match status" value="1"/>
</dbReference>
<dbReference type="GO" id="GO:0006694">
    <property type="term" value="P:steroid biosynthetic process"/>
    <property type="evidence" value="ECO:0007669"/>
    <property type="project" value="TreeGrafter"/>
</dbReference>
<evidence type="ECO:0000256" key="13">
    <source>
        <dbReference type="SAM" id="Phobius"/>
    </source>
</evidence>
<dbReference type="InterPro" id="IPR001104">
    <property type="entry name" value="3-oxo-5_a-steroid_4-DH_C"/>
</dbReference>
<dbReference type="Pfam" id="PF02544">
    <property type="entry name" value="Steroid_dh"/>
    <property type="match status" value="1"/>
</dbReference>
<dbReference type="InterPro" id="IPR039357">
    <property type="entry name" value="SRD5A/TECR"/>
</dbReference>
<feature type="transmembrane region" description="Helical" evidence="13">
    <location>
        <begin position="52"/>
        <end position="71"/>
    </location>
</feature>
<evidence type="ECO:0000256" key="5">
    <source>
        <dbReference type="ARBA" id="ARBA00022782"/>
    </source>
</evidence>
<keyword evidence="12 13" id="KW-0472">Membrane</keyword>
<protein>
    <submittedName>
        <fullName evidence="16">3-oxo-5-alpha-steroid 4-dehydrogenase 1 isoform X3</fullName>
    </submittedName>
</protein>
<evidence type="ECO:0000256" key="6">
    <source>
        <dbReference type="ARBA" id="ARBA00022824"/>
    </source>
</evidence>
<proteinExistence type="inferred from homology"/>
<evidence type="ECO:0000256" key="12">
    <source>
        <dbReference type="ARBA" id="ARBA00023136"/>
    </source>
</evidence>
<gene>
    <name evidence="16" type="primary">SRD5A1</name>
</gene>
<dbReference type="GO" id="GO:0005789">
    <property type="term" value="C:endoplasmic reticulum membrane"/>
    <property type="evidence" value="ECO:0007669"/>
    <property type="project" value="UniProtKB-SubCell"/>
</dbReference>
<evidence type="ECO:0000313" key="15">
    <source>
        <dbReference type="Proteomes" id="UP000515202"/>
    </source>
</evidence>
<dbReference type="Proteomes" id="UP000515202">
    <property type="component" value="Unplaced"/>
</dbReference>
<keyword evidence="5" id="KW-0221">Differentiation</keyword>
<sequence>MELAERFLLDALAYLECALGVLFSVLLEVVGLPYGRYTSPGSAWQLSATTAWVVQELPSLVVPLFVCVATAAERLCRWPNRVLLAMFVVHYIHRSLIFPFLIRGGKPTSWYVCVMAFVFCTYNGYLQSRYLSHYAVYADDWVTDPRFLTGGLFEYVSTANYFGEVLEWCGYGLASWSVQGAAFALFTFCVLLCRARQHHRWYLEKFEDYPKFRKIMIPFLF</sequence>
<dbReference type="GeneID" id="111731567"/>
<evidence type="ECO:0000256" key="1">
    <source>
        <dbReference type="ARBA" id="ARBA00004477"/>
    </source>
</evidence>
<reference evidence="16" key="1">
    <citation type="submission" date="2025-08" db="UniProtKB">
        <authorList>
            <consortium name="RefSeq"/>
        </authorList>
    </citation>
    <scope>IDENTIFICATION</scope>
    <source>
        <tissue evidence="16">Kidney</tissue>
    </source>
</reference>
<dbReference type="Gene3D" id="1.20.120.1630">
    <property type="match status" value="1"/>
</dbReference>
<dbReference type="PANTHER" id="PTHR10556">
    <property type="entry name" value="3-OXO-5-ALPHA-STEROID 4-DEHYDROGENASE"/>
    <property type="match status" value="1"/>
</dbReference>
<keyword evidence="10" id="KW-0560">Oxidoreductase</keyword>
<organism evidence="15 16">
    <name type="scientific">Pteropus vampyrus</name>
    <name type="common">Large flying fox</name>
    <dbReference type="NCBI Taxonomy" id="132908"/>
    <lineage>
        <taxon>Eukaryota</taxon>
        <taxon>Metazoa</taxon>
        <taxon>Chordata</taxon>
        <taxon>Craniata</taxon>
        <taxon>Vertebrata</taxon>
        <taxon>Euteleostomi</taxon>
        <taxon>Mammalia</taxon>
        <taxon>Eutheria</taxon>
        <taxon>Laurasiatheria</taxon>
        <taxon>Chiroptera</taxon>
        <taxon>Yinpterochiroptera</taxon>
        <taxon>Pteropodoidea</taxon>
        <taxon>Pteropodidae</taxon>
        <taxon>Pteropodinae</taxon>
        <taxon>Pteropus</taxon>
    </lineage>
</organism>
<evidence type="ECO:0000256" key="11">
    <source>
        <dbReference type="ARBA" id="ARBA00023098"/>
    </source>
</evidence>
<keyword evidence="9 13" id="KW-1133">Transmembrane helix</keyword>
<comment type="subcellular location">
    <subcellularLocation>
        <location evidence="1">Endoplasmic reticulum membrane</location>
        <topology evidence="1">Multi-pass membrane protein</topology>
    </subcellularLocation>
    <subcellularLocation>
        <location evidence="2">Microsome membrane</location>
    </subcellularLocation>
</comment>
<dbReference type="RefSeq" id="XP_039698744.1">
    <property type="nucleotide sequence ID" value="XM_039842810.1"/>
</dbReference>
<dbReference type="AlphaFoldDB" id="A0A6P6BV62"/>
<feature type="domain" description="3-oxo-5-alpha-steroid 4-dehydrogenase C-terminal" evidence="14">
    <location>
        <begin position="149"/>
        <end position="221"/>
    </location>
</feature>
<evidence type="ECO:0000256" key="7">
    <source>
        <dbReference type="ARBA" id="ARBA00022848"/>
    </source>
</evidence>
<evidence type="ECO:0000256" key="3">
    <source>
        <dbReference type="ARBA" id="ARBA00007742"/>
    </source>
</evidence>
<dbReference type="GO" id="GO:0003865">
    <property type="term" value="F:3-oxo-5-alpha-steroid 4-dehydrogenase activity"/>
    <property type="evidence" value="ECO:0007669"/>
    <property type="project" value="TreeGrafter"/>
</dbReference>
<feature type="transmembrane region" description="Helical" evidence="13">
    <location>
        <begin position="175"/>
        <end position="193"/>
    </location>
</feature>
<feature type="transmembrane region" description="Helical" evidence="13">
    <location>
        <begin position="12"/>
        <end position="32"/>
    </location>
</feature>
<comment type="similarity">
    <text evidence="3">Belongs to the steroid 5-alpha reductase family.</text>
</comment>
<dbReference type="CTD" id="6715"/>
<dbReference type="GO" id="GO:0030154">
    <property type="term" value="P:cell differentiation"/>
    <property type="evidence" value="ECO:0007669"/>
    <property type="project" value="UniProtKB-KW"/>
</dbReference>
<evidence type="ECO:0000313" key="16">
    <source>
        <dbReference type="RefSeq" id="XP_023378992.1"/>
    </source>
</evidence>
<dbReference type="RefSeq" id="XP_023378992.1">
    <property type="nucleotide sequence ID" value="XM_023523224.1"/>
</dbReference>
<keyword evidence="4 13" id="KW-0812">Transmembrane</keyword>
<evidence type="ECO:0000256" key="4">
    <source>
        <dbReference type="ARBA" id="ARBA00022692"/>
    </source>
</evidence>
<dbReference type="GeneID" id="120586291"/>
<evidence type="ECO:0000256" key="8">
    <source>
        <dbReference type="ARBA" id="ARBA00022857"/>
    </source>
</evidence>
<evidence type="ECO:0000256" key="10">
    <source>
        <dbReference type="ARBA" id="ARBA00023002"/>
    </source>
</evidence>
<dbReference type="PANTHER" id="PTHR10556:SF57">
    <property type="entry name" value="3-OXO-5-ALPHA-STEROID 4-DEHYDROGENASE 1"/>
    <property type="match status" value="1"/>
</dbReference>
<evidence type="ECO:0000259" key="14">
    <source>
        <dbReference type="Pfam" id="PF02544"/>
    </source>
</evidence>
<name>A0A6P6BV62_PTEVA</name>
<keyword evidence="15" id="KW-1185">Reference proteome</keyword>
<accession>A0A6P6BV62</accession>
<feature type="transmembrane region" description="Helical" evidence="13">
    <location>
        <begin position="108"/>
        <end position="126"/>
    </location>
</feature>